<evidence type="ECO:0000313" key="4">
    <source>
        <dbReference type="EMBL" id="WFD44776.1"/>
    </source>
</evidence>
<dbReference type="GO" id="GO:0008270">
    <property type="term" value="F:zinc ion binding"/>
    <property type="evidence" value="ECO:0007669"/>
    <property type="project" value="InterPro"/>
</dbReference>
<reference evidence="4" key="1">
    <citation type="submission" date="2023-02" db="EMBL/GenBank/DDBJ databases">
        <title>Mating type loci evolution in Malassezia.</title>
        <authorList>
            <person name="Coelho M.A."/>
        </authorList>
    </citation>
    <scope>NUCLEOTIDE SEQUENCE</scope>
    <source>
        <strain evidence="4">CBS 14136</strain>
    </source>
</reference>
<dbReference type="GO" id="GO:0006351">
    <property type="term" value="P:DNA-templated transcription"/>
    <property type="evidence" value="ECO:0007669"/>
    <property type="project" value="InterPro"/>
</dbReference>
<dbReference type="AlphaFoldDB" id="A0AAF0JM44"/>
<dbReference type="Pfam" id="PF04082">
    <property type="entry name" value="Fungal_trans"/>
    <property type="match status" value="1"/>
</dbReference>
<keyword evidence="2" id="KW-0539">Nucleus</keyword>
<feature type="domain" description="Xylanolytic transcriptional activator regulatory" evidence="3">
    <location>
        <begin position="177"/>
        <end position="293"/>
    </location>
</feature>
<proteinExistence type="predicted"/>
<evidence type="ECO:0000313" key="5">
    <source>
        <dbReference type="Proteomes" id="UP001214628"/>
    </source>
</evidence>
<protein>
    <recommendedName>
        <fullName evidence="3">Xylanolytic transcriptional activator regulatory domain-containing protein</fullName>
    </recommendedName>
</protein>
<organism evidence="4 5">
    <name type="scientific">Malassezia psittaci</name>
    <dbReference type="NCBI Taxonomy" id="1821823"/>
    <lineage>
        <taxon>Eukaryota</taxon>
        <taxon>Fungi</taxon>
        <taxon>Dikarya</taxon>
        <taxon>Basidiomycota</taxon>
        <taxon>Ustilaginomycotina</taxon>
        <taxon>Malasseziomycetes</taxon>
        <taxon>Malasseziales</taxon>
        <taxon>Malasseziaceae</taxon>
        <taxon>Malassezia</taxon>
    </lineage>
</organism>
<dbReference type="CDD" id="cd12148">
    <property type="entry name" value="fungal_TF_MHR"/>
    <property type="match status" value="1"/>
</dbReference>
<accession>A0AAF0JM44</accession>
<keyword evidence="5" id="KW-1185">Reference proteome</keyword>
<evidence type="ECO:0000256" key="1">
    <source>
        <dbReference type="ARBA" id="ARBA00004123"/>
    </source>
</evidence>
<dbReference type="PANTHER" id="PTHR31001:SF76">
    <property type="entry name" value="ZN(2)-C6 FUNGAL-TYPE DOMAIN-CONTAINING PROTEIN"/>
    <property type="match status" value="1"/>
</dbReference>
<dbReference type="GO" id="GO:0005634">
    <property type="term" value="C:nucleus"/>
    <property type="evidence" value="ECO:0007669"/>
    <property type="project" value="UniProtKB-SubCell"/>
</dbReference>
<dbReference type="GO" id="GO:0003677">
    <property type="term" value="F:DNA binding"/>
    <property type="evidence" value="ECO:0007669"/>
    <property type="project" value="InterPro"/>
</dbReference>
<evidence type="ECO:0000256" key="2">
    <source>
        <dbReference type="ARBA" id="ARBA00023242"/>
    </source>
</evidence>
<dbReference type="InterPro" id="IPR007219">
    <property type="entry name" value="XnlR_reg_dom"/>
</dbReference>
<comment type="subcellular location">
    <subcellularLocation>
        <location evidence="1">Nucleus</location>
    </subcellularLocation>
</comment>
<dbReference type="InterPro" id="IPR050613">
    <property type="entry name" value="Sec_Metabolite_Reg"/>
</dbReference>
<dbReference type="PANTHER" id="PTHR31001">
    <property type="entry name" value="UNCHARACTERIZED TRANSCRIPTIONAL REGULATORY PROTEIN"/>
    <property type="match status" value="1"/>
</dbReference>
<dbReference type="EMBL" id="CP118379">
    <property type="protein sequence ID" value="WFD44776.1"/>
    <property type="molecule type" value="Genomic_DNA"/>
</dbReference>
<evidence type="ECO:0000259" key="3">
    <source>
        <dbReference type="Pfam" id="PF04082"/>
    </source>
</evidence>
<sequence length="699" mass="80126">MPICESCKLRNVAHMCTWDSSIDVPSVDAQSETNNSMTDENIRRIVQIVLEQIGDAQNTQENTNGLLGNAMPRLLSHYNDISCSWHNRQTENDSKSFFPQDAASIHDSNEFRRHLAALPDKSQCRLVFDYYLTYLEPIENILNRSLFLQEVKVFWYLNEETHRQAKDGCIQQSSWQATFWNDKSNWGFVALLFAVIQYCCTTIAKEKLEDFGLLQSNQDAAQLYDKVTDGFKFFYSHSNYLGEPTLWTIQSMCLTLFNLLPRLPSREALLWHANLVRLAQSMGLHRLGSLEQDLQCMSLRRQGNECAESHQKWRDNDLSFKHLESCALRPKLFGEDTFEAGNLALREIARKVFNAVLRMDWLGSVDHCFLIQLDDLTTSSPANLDDGQVLQLDTYYQKNPESIHAMLQNPNPTDATLISIARRICEVYRRQADMEKQQFRLTRSYELDPNSLKALHDEYANILLSLPAEFQLTGVAEYDDRVLLAHAKRPYLTDQRLFINECINFRIMKLFGPSFVRWLRLKENHDQAITCLRAATVVCRTHKELPQFTSPTHAFIYQRYQLLIAVIILHIAQSSDAGLVDHSQLRQEIVGTLKRLSQLNAARIDGNKVWEKPLAILMSVYFIDNNTQPDALWPGPSSVDELPSKSPTLVETLVEENNPPKLDPGSSVDSQDALLSWLSLMCTPEQPMDFSSIDSMLNL</sequence>
<gene>
    <name evidence="4" type="ORF">MPSI1_003447</name>
</gene>
<name>A0AAF0JM44_9BASI</name>
<dbReference type="Proteomes" id="UP001214628">
    <property type="component" value="Chromosome 5"/>
</dbReference>